<evidence type="ECO:0000313" key="2">
    <source>
        <dbReference type="Proteomes" id="UP000024635"/>
    </source>
</evidence>
<reference evidence="2" key="1">
    <citation type="journal article" date="2015" name="Nat. Genet.">
        <title>The genome and transcriptome of the zoonotic hookworm Ancylostoma ceylanicum identify infection-specific gene families.</title>
        <authorList>
            <person name="Schwarz E.M."/>
            <person name="Hu Y."/>
            <person name="Antoshechkin I."/>
            <person name="Miller M.M."/>
            <person name="Sternberg P.W."/>
            <person name="Aroian R.V."/>
        </authorList>
    </citation>
    <scope>NUCLEOTIDE SEQUENCE</scope>
    <source>
        <strain evidence="2">HY135</strain>
    </source>
</reference>
<keyword evidence="2" id="KW-1185">Reference proteome</keyword>
<comment type="caution">
    <text evidence="1">The sequence shown here is derived from an EMBL/GenBank/DDBJ whole genome shotgun (WGS) entry which is preliminary data.</text>
</comment>
<dbReference type="AlphaFoldDB" id="A0A016TSF7"/>
<organism evidence="1 2">
    <name type="scientific">Ancylostoma ceylanicum</name>
    <dbReference type="NCBI Taxonomy" id="53326"/>
    <lineage>
        <taxon>Eukaryota</taxon>
        <taxon>Metazoa</taxon>
        <taxon>Ecdysozoa</taxon>
        <taxon>Nematoda</taxon>
        <taxon>Chromadorea</taxon>
        <taxon>Rhabditida</taxon>
        <taxon>Rhabditina</taxon>
        <taxon>Rhabditomorpha</taxon>
        <taxon>Strongyloidea</taxon>
        <taxon>Ancylostomatidae</taxon>
        <taxon>Ancylostomatinae</taxon>
        <taxon>Ancylostoma</taxon>
    </lineage>
</organism>
<proteinExistence type="predicted"/>
<dbReference type="Proteomes" id="UP000024635">
    <property type="component" value="Unassembled WGS sequence"/>
</dbReference>
<evidence type="ECO:0000313" key="1">
    <source>
        <dbReference type="EMBL" id="EYC05691.1"/>
    </source>
</evidence>
<name>A0A016TSF7_9BILA</name>
<dbReference type="EMBL" id="JARK01001416">
    <property type="protein sequence ID" value="EYC05691.1"/>
    <property type="molecule type" value="Genomic_DNA"/>
</dbReference>
<accession>A0A016TSF7</accession>
<protein>
    <submittedName>
        <fullName evidence="1">Uncharacterized protein</fullName>
    </submittedName>
</protein>
<sequence>MNAHLFATGSFLATPVAKTTRKNIAIAPQLTLVILFRILNRRESGSLVSLWMIAQLLLSKSPYGLLQ</sequence>
<gene>
    <name evidence="1" type="primary">Acey_s0080.g1314</name>
    <name evidence="1" type="ORF">Y032_0080g1314</name>
</gene>